<gene>
    <name evidence="3" type="ORF">GCM10008986_12150</name>
</gene>
<evidence type="ECO:0000313" key="4">
    <source>
        <dbReference type="Proteomes" id="UP001500880"/>
    </source>
</evidence>
<proteinExistence type="predicted"/>
<feature type="transmembrane region" description="Helical" evidence="1">
    <location>
        <begin position="18"/>
        <end position="42"/>
    </location>
</feature>
<reference evidence="3 4" key="1">
    <citation type="journal article" date="2019" name="Int. J. Syst. Evol. Microbiol.">
        <title>The Global Catalogue of Microorganisms (GCM) 10K type strain sequencing project: providing services to taxonomists for standard genome sequencing and annotation.</title>
        <authorList>
            <consortium name="The Broad Institute Genomics Platform"/>
            <consortium name="The Broad Institute Genome Sequencing Center for Infectious Disease"/>
            <person name="Wu L."/>
            <person name="Ma J."/>
        </authorList>
    </citation>
    <scope>NUCLEOTIDE SEQUENCE [LARGE SCALE GENOMIC DNA]</scope>
    <source>
        <strain evidence="3 4">JCM 12389</strain>
    </source>
</reference>
<dbReference type="InterPro" id="IPR018672">
    <property type="entry name" value="DUF2140"/>
</dbReference>
<name>A0ABN1B101_9BACI</name>
<dbReference type="InterPro" id="IPR000535">
    <property type="entry name" value="MSP_dom"/>
</dbReference>
<evidence type="ECO:0000259" key="2">
    <source>
        <dbReference type="PROSITE" id="PS50202"/>
    </source>
</evidence>
<keyword evidence="1" id="KW-0812">Transmembrane</keyword>
<accession>A0ABN1B101</accession>
<dbReference type="Proteomes" id="UP001500880">
    <property type="component" value="Unassembled WGS sequence"/>
</dbReference>
<dbReference type="PROSITE" id="PS50202">
    <property type="entry name" value="MSP"/>
    <property type="match status" value="1"/>
</dbReference>
<protein>
    <recommendedName>
        <fullName evidence="2">MSP domain-containing protein</fullName>
    </recommendedName>
</protein>
<evidence type="ECO:0000313" key="3">
    <source>
        <dbReference type="EMBL" id="GAA0488134.1"/>
    </source>
</evidence>
<keyword evidence="1" id="KW-1133">Transmembrane helix</keyword>
<feature type="domain" description="MSP" evidence="2">
    <location>
        <begin position="158"/>
        <end position="212"/>
    </location>
</feature>
<sequence length="212" mass="24222">MGIGESFMFKSKNKWKTLFFGIAGINLLILIWLILLIFLPIAGETNPFTDKKEVDKGDAEFTISSTKENLNKLVNTYLDELSKHTDIEYSVNIEDSVQLIGTIKVFDQQVPLTARFDPIVQNNGDLMLRLHSISLGRLELPNKRVLDYVKDNYPMPEWVNVNPGDETIYAAITEMEMKSNFNIEVTSFNLKSNHLAFRIRVPNKAFDLSKAF</sequence>
<keyword evidence="1" id="KW-0472">Membrane</keyword>
<keyword evidence="4" id="KW-1185">Reference proteome</keyword>
<evidence type="ECO:0000256" key="1">
    <source>
        <dbReference type="SAM" id="Phobius"/>
    </source>
</evidence>
<comment type="caution">
    <text evidence="3">The sequence shown here is derived from an EMBL/GenBank/DDBJ whole genome shotgun (WGS) entry which is preliminary data.</text>
</comment>
<dbReference type="EMBL" id="BAAADO010000002">
    <property type="protein sequence ID" value="GAA0488134.1"/>
    <property type="molecule type" value="Genomic_DNA"/>
</dbReference>
<organism evidence="3 4">
    <name type="scientific">Salinibacillus aidingensis</name>
    <dbReference type="NCBI Taxonomy" id="237684"/>
    <lineage>
        <taxon>Bacteria</taxon>
        <taxon>Bacillati</taxon>
        <taxon>Bacillota</taxon>
        <taxon>Bacilli</taxon>
        <taxon>Bacillales</taxon>
        <taxon>Bacillaceae</taxon>
        <taxon>Salinibacillus</taxon>
    </lineage>
</organism>
<dbReference type="Pfam" id="PF09911">
    <property type="entry name" value="DUF2140"/>
    <property type="match status" value="1"/>
</dbReference>